<evidence type="ECO:0000256" key="1">
    <source>
        <dbReference type="SAM" id="MobiDB-lite"/>
    </source>
</evidence>
<dbReference type="GeneID" id="71991079"/>
<gene>
    <name evidence="2" type="ORF">CLAFUR5_11201</name>
</gene>
<dbReference type="AlphaFoldDB" id="A0A9Q8PE77"/>
<organism evidence="2 3">
    <name type="scientific">Passalora fulva</name>
    <name type="common">Tomato leaf mold</name>
    <name type="synonym">Cladosporium fulvum</name>
    <dbReference type="NCBI Taxonomy" id="5499"/>
    <lineage>
        <taxon>Eukaryota</taxon>
        <taxon>Fungi</taxon>
        <taxon>Dikarya</taxon>
        <taxon>Ascomycota</taxon>
        <taxon>Pezizomycotina</taxon>
        <taxon>Dothideomycetes</taxon>
        <taxon>Dothideomycetidae</taxon>
        <taxon>Mycosphaerellales</taxon>
        <taxon>Mycosphaerellaceae</taxon>
        <taxon>Fulvia</taxon>
    </lineage>
</organism>
<name>A0A9Q8PE77_PASFU</name>
<dbReference type="KEGG" id="ffu:CLAFUR5_11201"/>
<protein>
    <submittedName>
        <fullName evidence="2">Uncharacterized protein</fullName>
    </submittedName>
</protein>
<dbReference type="Proteomes" id="UP000756132">
    <property type="component" value="Chromosome 8"/>
</dbReference>
<dbReference type="EMBL" id="CP090170">
    <property type="protein sequence ID" value="UJO20806.1"/>
    <property type="molecule type" value="Genomic_DNA"/>
</dbReference>
<evidence type="ECO:0000313" key="3">
    <source>
        <dbReference type="Proteomes" id="UP000756132"/>
    </source>
</evidence>
<reference evidence="2" key="1">
    <citation type="submission" date="2021-12" db="EMBL/GenBank/DDBJ databases">
        <authorList>
            <person name="Zaccaron A."/>
            <person name="Stergiopoulos I."/>
        </authorList>
    </citation>
    <scope>NUCLEOTIDE SEQUENCE</scope>
    <source>
        <strain evidence="2">Race5_Kim</strain>
    </source>
</reference>
<sequence>MDSHEEVASPTLLVAPAAEISATPFTPEFCRRHSPLSSHPPVNDVPSPVDSNASGDSDVPSIPDSNDEDFSTEHVSMSKKVQGRLNRFAARAKSFVKGVNHKVDIN</sequence>
<dbReference type="RefSeq" id="XP_047765172.1">
    <property type="nucleotide sequence ID" value="XM_047910349.1"/>
</dbReference>
<accession>A0A9Q8PE77</accession>
<keyword evidence="3" id="KW-1185">Reference proteome</keyword>
<proteinExistence type="predicted"/>
<reference evidence="2" key="2">
    <citation type="journal article" date="2022" name="Microb. Genom.">
        <title>A chromosome-scale genome assembly of the tomato pathogen Cladosporium fulvum reveals a compartmentalized genome architecture and the presence of a dispensable chromosome.</title>
        <authorList>
            <person name="Zaccaron A.Z."/>
            <person name="Chen L.H."/>
            <person name="Samaras A."/>
            <person name="Stergiopoulos I."/>
        </authorList>
    </citation>
    <scope>NUCLEOTIDE SEQUENCE</scope>
    <source>
        <strain evidence="2">Race5_Kim</strain>
    </source>
</reference>
<feature type="region of interest" description="Disordered" evidence="1">
    <location>
        <begin position="26"/>
        <end position="80"/>
    </location>
</feature>
<feature type="compositionally biased region" description="Low complexity" evidence="1">
    <location>
        <begin position="37"/>
        <end position="52"/>
    </location>
</feature>
<evidence type="ECO:0000313" key="2">
    <source>
        <dbReference type="EMBL" id="UJO20806.1"/>
    </source>
</evidence>